<dbReference type="GO" id="GO:0015141">
    <property type="term" value="F:succinate transmembrane transporter activity"/>
    <property type="evidence" value="ECO:0007669"/>
    <property type="project" value="UniProtKB-ARBA"/>
</dbReference>
<dbReference type="InterPro" id="IPR031312">
    <property type="entry name" value="Na/sul_symport_CS"/>
</dbReference>
<keyword evidence="3 6" id="KW-0812">Transmembrane</keyword>
<feature type="transmembrane region" description="Helical" evidence="6">
    <location>
        <begin position="114"/>
        <end position="133"/>
    </location>
</feature>
<dbReference type="PROSITE" id="PS01271">
    <property type="entry name" value="NA_SULFATE"/>
    <property type="match status" value="1"/>
</dbReference>
<evidence type="ECO:0000256" key="6">
    <source>
        <dbReference type="SAM" id="Phobius"/>
    </source>
</evidence>
<dbReference type="EMBL" id="BARS01023836">
    <property type="protein sequence ID" value="GAG01168.1"/>
    <property type="molecule type" value="Genomic_DNA"/>
</dbReference>
<evidence type="ECO:0000256" key="2">
    <source>
        <dbReference type="ARBA" id="ARBA00022448"/>
    </source>
</evidence>
<comment type="caution">
    <text evidence="7">The sequence shown here is derived from an EMBL/GenBank/DDBJ whole genome shotgun (WGS) entry which is preliminary data.</text>
</comment>
<keyword evidence="5 6" id="KW-0472">Membrane</keyword>
<feature type="transmembrane region" description="Helical" evidence="6">
    <location>
        <begin position="201"/>
        <end position="223"/>
    </location>
</feature>
<dbReference type="PANTHER" id="PTHR10283">
    <property type="entry name" value="SOLUTE CARRIER FAMILY 13 MEMBER"/>
    <property type="match status" value="1"/>
</dbReference>
<dbReference type="PANTHER" id="PTHR10283:SF82">
    <property type="entry name" value="SOLUTE CARRIER FAMILY 13 MEMBER 2"/>
    <property type="match status" value="1"/>
</dbReference>
<dbReference type="AlphaFoldDB" id="X0ULD8"/>
<evidence type="ECO:0000256" key="3">
    <source>
        <dbReference type="ARBA" id="ARBA00022692"/>
    </source>
</evidence>
<feature type="non-terminal residue" evidence="7">
    <location>
        <position position="1"/>
    </location>
</feature>
<keyword evidence="4 6" id="KW-1133">Transmembrane helix</keyword>
<dbReference type="GO" id="GO:0005886">
    <property type="term" value="C:plasma membrane"/>
    <property type="evidence" value="ECO:0007669"/>
    <property type="project" value="TreeGrafter"/>
</dbReference>
<dbReference type="Pfam" id="PF00939">
    <property type="entry name" value="Na_sulph_symp"/>
    <property type="match status" value="1"/>
</dbReference>
<feature type="transmembrane region" description="Helical" evidence="6">
    <location>
        <begin position="7"/>
        <end position="25"/>
    </location>
</feature>
<feature type="transmembrane region" description="Helical" evidence="6">
    <location>
        <begin position="74"/>
        <end position="94"/>
    </location>
</feature>
<comment type="subcellular location">
    <subcellularLocation>
        <location evidence="1">Membrane</location>
        <topology evidence="1">Multi-pass membrane protein</topology>
    </subcellularLocation>
</comment>
<feature type="transmembrane region" description="Helical" evidence="6">
    <location>
        <begin position="167"/>
        <end position="189"/>
    </location>
</feature>
<evidence type="ECO:0000313" key="7">
    <source>
        <dbReference type="EMBL" id="GAG01168.1"/>
    </source>
</evidence>
<evidence type="ECO:0000256" key="5">
    <source>
        <dbReference type="ARBA" id="ARBA00023136"/>
    </source>
</evidence>
<feature type="transmembrane region" description="Helical" evidence="6">
    <location>
        <begin position="45"/>
        <end position="62"/>
    </location>
</feature>
<reference evidence="7" key="1">
    <citation type="journal article" date="2014" name="Front. Microbiol.">
        <title>High frequency of phylogenetically diverse reductive dehalogenase-homologous genes in deep subseafloor sedimentary metagenomes.</title>
        <authorList>
            <person name="Kawai M."/>
            <person name="Futagami T."/>
            <person name="Toyoda A."/>
            <person name="Takaki Y."/>
            <person name="Nishi S."/>
            <person name="Hori S."/>
            <person name="Arai W."/>
            <person name="Tsubouchi T."/>
            <person name="Morono Y."/>
            <person name="Uchiyama I."/>
            <person name="Ito T."/>
            <person name="Fujiyama A."/>
            <person name="Inagaki F."/>
            <person name="Takami H."/>
        </authorList>
    </citation>
    <scope>NUCLEOTIDE SEQUENCE</scope>
    <source>
        <strain evidence="7">Expedition CK06-06</strain>
    </source>
</reference>
<feature type="transmembrane region" description="Helical" evidence="6">
    <location>
        <begin position="140"/>
        <end position="161"/>
    </location>
</feature>
<evidence type="ECO:0008006" key="8">
    <source>
        <dbReference type="Google" id="ProtNLM"/>
    </source>
</evidence>
<organism evidence="7">
    <name type="scientific">marine sediment metagenome</name>
    <dbReference type="NCBI Taxonomy" id="412755"/>
    <lineage>
        <taxon>unclassified sequences</taxon>
        <taxon>metagenomes</taxon>
        <taxon>ecological metagenomes</taxon>
    </lineage>
</organism>
<evidence type="ECO:0000256" key="4">
    <source>
        <dbReference type="ARBA" id="ARBA00022989"/>
    </source>
</evidence>
<name>X0ULD8_9ZZZZ</name>
<evidence type="ECO:0000256" key="1">
    <source>
        <dbReference type="ARBA" id="ARBA00004141"/>
    </source>
</evidence>
<accession>X0ULD8</accession>
<gene>
    <name evidence="7" type="ORF">S01H1_37924</name>
</gene>
<keyword evidence="2" id="KW-0813">Transport</keyword>
<protein>
    <recommendedName>
        <fullName evidence="8">Citrate transporter-like domain-containing protein</fullName>
    </recommendedName>
</protein>
<dbReference type="InterPro" id="IPR001898">
    <property type="entry name" value="SLC13A/DASS"/>
</dbReference>
<sequence length="225" mass="23442">QGTASRAEWMVLIVFCMAAGMWMTRPLLLKLQLPGGRPFASLSDAGISLAAAIVLFCLPVDLKRGVFVLTWKQAVKLPWAILILLGGGLSLAGALQSTGVVEFIGRLVSGFENISVLAMVLLVSGTVVFATELSSNMATIAVFGPIFAGVAIGFGVSPMLLVIPAAIAASFAFMMPVATPPNAIVFASGEITISQMCKAGFWLNLVGIGLVILLMYGVVIPLMGI</sequence>
<proteinExistence type="predicted"/>